<sequence length="85" mass="9863">MYRRYTDSGDEEEYSGPVPPHSRLREENQRDRFFVLRNVLNIIWMLGVVAGIGVYMKGNTFIGGWILAVSIVIKLVEVSVRMIRF</sequence>
<evidence type="ECO:0000256" key="1">
    <source>
        <dbReference type="SAM" id="MobiDB-lite"/>
    </source>
</evidence>
<evidence type="ECO:0000256" key="2">
    <source>
        <dbReference type="SAM" id="Phobius"/>
    </source>
</evidence>
<feature type="transmembrane region" description="Helical" evidence="2">
    <location>
        <begin position="33"/>
        <end position="56"/>
    </location>
</feature>
<dbReference type="Proteomes" id="UP000714420">
    <property type="component" value="Unassembled WGS sequence"/>
</dbReference>
<name>A0ABX2AKG8_9BACT</name>
<organism evidence="3 4">
    <name type="scientific">Xylanibacter muris</name>
    <dbReference type="NCBI Taxonomy" id="2736290"/>
    <lineage>
        <taxon>Bacteria</taxon>
        <taxon>Pseudomonadati</taxon>
        <taxon>Bacteroidota</taxon>
        <taxon>Bacteroidia</taxon>
        <taxon>Bacteroidales</taxon>
        <taxon>Prevotellaceae</taxon>
        <taxon>Xylanibacter</taxon>
    </lineage>
</organism>
<reference evidence="3 4" key="1">
    <citation type="submission" date="2020-05" db="EMBL/GenBank/DDBJ databases">
        <title>Distinct polysaccharide utilization as determinants for interspecies competition between intestinal Prevotella spp.</title>
        <authorList>
            <person name="Galvez E.J.C."/>
            <person name="Iljazovic A."/>
            <person name="Strowig T."/>
        </authorList>
    </citation>
    <scope>NUCLEOTIDE SEQUENCE [LARGE SCALE GENOMIC DNA]</scope>
    <source>
        <strain evidence="3 4">PMUR</strain>
    </source>
</reference>
<evidence type="ECO:0000313" key="4">
    <source>
        <dbReference type="Proteomes" id="UP000714420"/>
    </source>
</evidence>
<keyword evidence="2" id="KW-1133">Transmembrane helix</keyword>
<dbReference type="RefSeq" id="WP_172273412.1">
    <property type="nucleotide sequence ID" value="NZ_CASGMU010000002.1"/>
</dbReference>
<feature type="transmembrane region" description="Helical" evidence="2">
    <location>
        <begin position="62"/>
        <end position="80"/>
    </location>
</feature>
<keyword evidence="4" id="KW-1185">Reference proteome</keyword>
<gene>
    <name evidence="3" type="ORF">HPS56_02575</name>
</gene>
<dbReference type="EMBL" id="JABKKF010000002">
    <property type="protein sequence ID" value="NPD91245.1"/>
    <property type="molecule type" value="Genomic_DNA"/>
</dbReference>
<protein>
    <submittedName>
        <fullName evidence="3">Uncharacterized protein</fullName>
    </submittedName>
</protein>
<proteinExistence type="predicted"/>
<feature type="region of interest" description="Disordered" evidence="1">
    <location>
        <begin position="1"/>
        <end position="23"/>
    </location>
</feature>
<keyword evidence="2" id="KW-0472">Membrane</keyword>
<evidence type="ECO:0000313" key="3">
    <source>
        <dbReference type="EMBL" id="NPD91245.1"/>
    </source>
</evidence>
<accession>A0ABX2AKG8</accession>
<comment type="caution">
    <text evidence="3">The sequence shown here is derived from an EMBL/GenBank/DDBJ whole genome shotgun (WGS) entry which is preliminary data.</text>
</comment>
<keyword evidence="2" id="KW-0812">Transmembrane</keyword>